<accession>A0A4C1X4F9</accession>
<evidence type="ECO:0000313" key="2">
    <source>
        <dbReference type="EMBL" id="GBP58601.1"/>
    </source>
</evidence>
<sequence>MRGDRMKCSRIPKYPKALDSATSRRPPPAPGARAGRRPLNQNTRCPLSPYHCTHECACRRFHYSGSYPRAAAYGCIQPTFVQIGSVTGNEMEIANKTRRRTENRIDRVRNREPDLDRNRPRDEK</sequence>
<organism evidence="2 3">
    <name type="scientific">Eumeta variegata</name>
    <name type="common">Bagworm moth</name>
    <name type="synonym">Eumeta japonica</name>
    <dbReference type="NCBI Taxonomy" id="151549"/>
    <lineage>
        <taxon>Eukaryota</taxon>
        <taxon>Metazoa</taxon>
        <taxon>Ecdysozoa</taxon>
        <taxon>Arthropoda</taxon>
        <taxon>Hexapoda</taxon>
        <taxon>Insecta</taxon>
        <taxon>Pterygota</taxon>
        <taxon>Neoptera</taxon>
        <taxon>Endopterygota</taxon>
        <taxon>Lepidoptera</taxon>
        <taxon>Glossata</taxon>
        <taxon>Ditrysia</taxon>
        <taxon>Tineoidea</taxon>
        <taxon>Psychidae</taxon>
        <taxon>Oiketicinae</taxon>
        <taxon>Eumeta</taxon>
    </lineage>
</organism>
<proteinExistence type="predicted"/>
<feature type="region of interest" description="Disordered" evidence="1">
    <location>
        <begin position="95"/>
        <end position="124"/>
    </location>
</feature>
<comment type="caution">
    <text evidence="2">The sequence shown here is derived from an EMBL/GenBank/DDBJ whole genome shotgun (WGS) entry which is preliminary data.</text>
</comment>
<name>A0A4C1X4F9_EUMVA</name>
<feature type="region of interest" description="Disordered" evidence="1">
    <location>
        <begin position="1"/>
        <end position="43"/>
    </location>
</feature>
<feature type="compositionally biased region" description="Basic and acidic residues" evidence="1">
    <location>
        <begin position="100"/>
        <end position="124"/>
    </location>
</feature>
<dbReference type="Proteomes" id="UP000299102">
    <property type="component" value="Unassembled WGS sequence"/>
</dbReference>
<reference evidence="2 3" key="1">
    <citation type="journal article" date="2019" name="Commun. Biol.">
        <title>The bagworm genome reveals a unique fibroin gene that provides high tensile strength.</title>
        <authorList>
            <person name="Kono N."/>
            <person name="Nakamura H."/>
            <person name="Ohtoshi R."/>
            <person name="Tomita M."/>
            <person name="Numata K."/>
            <person name="Arakawa K."/>
        </authorList>
    </citation>
    <scope>NUCLEOTIDE SEQUENCE [LARGE SCALE GENOMIC DNA]</scope>
</reference>
<dbReference type="EMBL" id="BGZK01000739">
    <property type="protein sequence ID" value="GBP58601.1"/>
    <property type="molecule type" value="Genomic_DNA"/>
</dbReference>
<dbReference type="AlphaFoldDB" id="A0A4C1X4F9"/>
<gene>
    <name evidence="2" type="ORF">EVAR_40885_1</name>
</gene>
<evidence type="ECO:0000256" key="1">
    <source>
        <dbReference type="SAM" id="MobiDB-lite"/>
    </source>
</evidence>
<keyword evidence="3" id="KW-1185">Reference proteome</keyword>
<protein>
    <submittedName>
        <fullName evidence="2">Uncharacterized protein</fullName>
    </submittedName>
</protein>
<evidence type="ECO:0000313" key="3">
    <source>
        <dbReference type="Proteomes" id="UP000299102"/>
    </source>
</evidence>